<dbReference type="Gene3D" id="3.10.20.370">
    <property type="match status" value="1"/>
</dbReference>
<evidence type="ECO:0000256" key="5">
    <source>
        <dbReference type="ARBA" id="ARBA00022801"/>
    </source>
</evidence>
<keyword evidence="1" id="KW-0808">Transferase</keyword>
<evidence type="ECO:0000259" key="8">
    <source>
        <dbReference type="Pfam" id="PF24626"/>
    </source>
</evidence>
<evidence type="ECO:0000313" key="10">
    <source>
        <dbReference type="Proteomes" id="UP001151760"/>
    </source>
</evidence>
<dbReference type="Pfam" id="PF17917">
    <property type="entry name" value="RT_RNaseH"/>
    <property type="match status" value="1"/>
</dbReference>
<keyword evidence="3" id="KW-0540">Nuclease</keyword>
<name>A0ABQ5GMM7_9ASTR</name>
<evidence type="ECO:0000259" key="7">
    <source>
        <dbReference type="Pfam" id="PF17917"/>
    </source>
</evidence>
<evidence type="ECO:0000256" key="4">
    <source>
        <dbReference type="ARBA" id="ARBA00022759"/>
    </source>
</evidence>
<reference evidence="9" key="2">
    <citation type="submission" date="2022-01" db="EMBL/GenBank/DDBJ databases">
        <authorList>
            <person name="Yamashiro T."/>
            <person name="Shiraishi A."/>
            <person name="Satake H."/>
            <person name="Nakayama K."/>
        </authorList>
    </citation>
    <scope>NUCLEOTIDE SEQUENCE</scope>
</reference>
<dbReference type="InterPro" id="IPR043502">
    <property type="entry name" value="DNA/RNA_pol_sf"/>
</dbReference>
<keyword evidence="4" id="KW-0255">Endonuclease</keyword>
<dbReference type="Proteomes" id="UP001151760">
    <property type="component" value="Unassembled WGS sequence"/>
</dbReference>
<gene>
    <name evidence="9" type="ORF">Tco_1042857</name>
</gene>
<dbReference type="PANTHER" id="PTHR46148">
    <property type="entry name" value="CHROMO DOMAIN-CONTAINING PROTEIN"/>
    <property type="match status" value="1"/>
</dbReference>
<dbReference type="InterPro" id="IPR056924">
    <property type="entry name" value="SH3_Tf2-1"/>
</dbReference>
<evidence type="ECO:0000256" key="3">
    <source>
        <dbReference type="ARBA" id="ARBA00022722"/>
    </source>
</evidence>
<keyword evidence="10" id="KW-1185">Reference proteome</keyword>
<evidence type="ECO:0000256" key="1">
    <source>
        <dbReference type="ARBA" id="ARBA00022679"/>
    </source>
</evidence>
<feature type="domain" description="Tf2-1-like SH3-like" evidence="8">
    <location>
        <begin position="173"/>
        <end position="224"/>
    </location>
</feature>
<dbReference type="Pfam" id="PF24626">
    <property type="entry name" value="SH3_Tf2-1"/>
    <property type="match status" value="1"/>
</dbReference>
<evidence type="ECO:0000256" key="2">
    <source>
        <dbReference type="ARBA" id="ARBA00022695"/>
    </source>
</evidence>
<dbReference type="SUPFAM" id="SSF56672">
    <property type="entry name" value="DNA/RNA polymerases"/>
    <property type="match status" value="1"/>
</dbReference>
<dbReference type="EMBL" id="BQNB010018597">
    <property type="protein sequence ID" value="GJT76132.1"/>
    <property type="molecule type" value="Genomic_DNA"/>
</dbReference>
<dbReference type="InterPro" id="IPR041373">
    <property type="entry name" value="RT_RNaseH"/>
</dbReference>
<reference evidence="9" key="1">
    <citation type="journal article" date="2022" name="Int. J. Mol. Sci.">
        <title>Draft Genome of Tanacetum Coccineum: Genomic Comparison of Closely Related Tanacetum-Family Plants.</title>
        <authorList>
            <person name="Yamashiro T."/>
            <person name="Shiraishi A."/>
            <person name="Nakayama K."/>
            <person name="Satake H."/>
        </authorList>
    </citation>
    <scope>NUCLEOTIDE SEQUENCE</scope>
</reference>
<dbReference type="GO" id="GO:0003964">
    <property type="term" value="F:RNA-directed DNA polymerase activity"/>
    <property type="evidence" value="ECO:0007669"/>
    <property type="project" value="UniProtKB-KW"/>
</dbReference>
<sequence>MHQSSSAREFIHRISLNRCANHTWVKFAIVFHREDPLSTQAEIRSTSEKFVVYCDALHKGLGAILMQKKKVIAYASRQLKVNERKYTTHDLELGAVAFALKMWRHYLYGMKIKAAPFEALYGRKCRAPICWAEVGDNQLIGPEIIHETTEKIVQIKSRIQAALIVRRVMLAVECTIDKQGKLNPRYIGPFNIIDKLGTVAYRLKLPEQLSRVHSTFHVSNLKKCLYDKTLAIPLDEIQIDDKLHFIEEPIEIMDCEVKRLKQHRIPIVKVRWNSKRGPTFTWQREDQMQKKYPRLFAISAPVVDVTSQALRTKLF</sequence>
<evidence type="ECO:0000256" key="6">
    <source>
        <dbReference type="ARBA" id="ARBA00022918"/>
    </source>
</evidence>
<keyword evidence="5" id="KW-0378">Hydrolase</keyword>
<keyword evidence="6 9" id="KW-0695">RNA-directed DNA polymerase</keyword>
<accession>A0ABQ5GMM7</accession>
<dbReference type="PANTHER" id="PTHR46148:SF59">
    <property type="entry name" value="NUCLEOTIDYLTRANSFERASE, RIBONUCLEASE H"/>
    <property type="match status" value="1"/>
</dbReference>
<proteinExistence type="predicted"/>
<organism evidence="9 10">
    <name type="scientific">Tanacetum coccineum</name>
    <dbReference type="NCBI Taxonomy" id="301880"/>
    <lineage>
        <taxon>Eukaryota</taxon>
        <taxon>Viridiplantae</taxon>
        <taxon>Streptophyta</taxon>
        <taxon>Embryophyta</taxon>
        <taxon>Tracheophyta</taxon>
        <taxon>Spermatophyta</taxon>
        <taxon>Magnoliopsida</taxon>
        <taxon>eudicotyledons</taxon>
        <taxon>Gunneridae</taxon>
        <taxon>Pentapetalae</taxon>
        <taxon>asterids</taxon>
        <taxon>campanulids</taxon>
        <taxon>Asterales</taxon>
        <taxon>Asteraceae</taxon>
        <taxon>Asteroideae</taxon>
        <taxon>Anthemideae</taxon>
        <taxon>Anthemidinae</taxon>
        <taxon>Tanacetum</taxon>
    </lineage>
</organism>
<evidence type="ECO:0000313" key="9">
    <source>
        <dbReference type="EMBL" id="GJT76132.1"/>
    </source>
</evidence>
<keyword evidence="2" id="KW-0548">Nucleotidyltransferase</keyword>
<protein>
    <submittedName>
        <fullName evidence="9">Reverse transcriptase domain-containing protein</fullName>
    </submittedName>
</protein>
<comment type="caution">
    <text evidence="9">The sequence shown here is derived from an EMBL/GenBank/DDBJ whole genome shotgun (WGS) entry which is preliminary data.</text>
</comment>
<feature type="domain" description="Reverse transcriptase RNase H-like" evidence="7">
    <location>
        <begin position="47"/>
        <end position="113"/>
    </location>
</feature>